<dbReference type="GO" id="GO:0005509">
    <property type="term" value="F:calcium ion binding"/>
    <property type="evidence" value="ECO:0007669"/>
    <property type="project" value="InterPro"/>
</dbReference>
<proteinExistence type="predicted"/>
<evidence type="ECO:0000256" key="2">
    <source>
        <dbReference type="PROSITE-ProRule" id="PRU01005"/>
    </source>
</evidence>
<evidence type="ECO:0000256" key="3">
    <source>
        <dbReference type="SAM" id="SignalP"/>
    </source>
</evidence>
<evidence type="ECO:0000259" key="4">
    <source>
        <dbReference type="PROSITE" id="PS51670"/>
    </source>
</evidence>
<dbReference type="AlphaFoldDB" id="E4YPS8"/>
<comment type="caution">
    <text evidence="2">Lacks conserved residue(s) required for the propagation of feature annotation.</text>
</comment>
<evidence type="ECO:0000313" key="5">
    <source>
        <dbReference type="EMBL" id="CBY37474.1"/>
    </source>
</evidence>
<reference evidence="5" key="1">
    <citation type="journal article" date="2010" name="Science">
        <title>Plasticity of animal genome architecture unmasked by rapid evolution of a pelagic tunicate.</title>
        <authorList>
            <person name="Denoeud F."/>
            <person name="Henriet S."/>
            <person name="Mungpakdee S."/>
            <person name="Aury J.M."/>
            <person name="Da Silva C."/>
            <person name="Brinkmann H."/>
            <person name="Mikhaleva J."/>
            <person name="Olsen L.C."/>
            <person name="Jubin C."/>
            <person name="Canestro C."/>
            <person name="Bouquet J.M."/>
            <person name="Danks G."/>
            <person name="Poulain J."/>
            <person name="Campsteijn C."/>
            <person name="Adamski M."/>
            <person name="Cross I."/>
            <person name="Yadetie F."/>
            <person name="Muffato M."/>
            <person name="Louis A."/>
            <person name="Butcher S."/>
            <person name="Tsagkogeorga G."/>
            <person name="Konrad A."/>
            <person name="Singh S."/>
            <person name="Jensen M.F."/>
            <person name="Cong E.H."/>
            <person name="Eikeseth-Otteraa H."/>
            <person name="Noel B."/>
            <person name="Anthouard V."/>
            <person name="Porcel B.M."/>
            <person name="Kachouri-Lafond R."/>
            <person name="Nishino A."/>
            <person name="Ugolini M."/>
            <person name="Chourrout P."/>
            <person name="Nishida H."/>
            <person name="Aasland R."/>
            <person name="Huzurbazar S."/>
            <person name="Westhof E."/>
            <person name="Delsuc F."/>
            <person name="Lehrach H."/>
            <person name="Reinhardt R."/>
            <person name="Weissenbach J."/>
            <person name="Roy S.W."/>
            <person name="Artiguenave F."/>
            <person name="Postlethwait J.H."/>
            <person name="Manak J.R."/>
            <person name="Thompson E.M."/>
            <person name="Jaillon O."/>
            <person name="Du Pasquier L."/>
            <person name="Boudinot P."/>
            <person name="Liberles D.A."/>
            <person name="Volff J.N."/>
            <person name="Philippe H."/>
            <person name="Lenhard B."/>
            <person name="Roest Crollius H."/>
            <person name="Wincker P."/>
            <person name="Chourrout D."/>
        </authorList>
    </citation>
    <scope>NUCLEOTIDE SEQUENCE [LARGE SCALE GENOMIC DNA]</scope>
</reference>
<dbReference type="EMBL" id="FN654985">
    <property type="protein sequence ID" value="CBY37474.1"/>
    <property type="molecule type" value="Genomic_DNA"/>
</dbReference>
<dbReference type="Proteomes" id="UP000011014">
    <property type="component" value="Unassembled WGS sequence"/>
</dbReference>
<dbReference type="PROSITE" id="PS51670">
    <property type="entry name" value="SHKT"/>
    <property type="match status" value="1"/>
</dbReference>
<accession>E4YPS8</accession>
<dbReference type="PROSITE" id="PS01187">
    <property type="entry name" value="EGF_CA"/>
    <property type="match status" value="1"/>
</dbReference>
<gene>
    <name evidence="5" type="ORF">GSOID_T00030936001</name>
</gene>
<feature type="chain" id="PRO_5003191361" description="ShKT domain-containing protein" evidence="3">
    <location>
        <begin position="21"/>
        <end position="203"/>
    </location>
</feature>
<keyword evidence="3" id="KW-0732">Signal</keyword>
<keyword evidence="1" id="KW-1015">Disulfide bond</keyword>
<dbReference type="InterPro" id="IPR003582">
    <property type="entry name" value="ShKT_dom"/>
</dbReference>
<dbReference type="Gene3D" id="2.10.25.10">
    <property type="entry name" value="Laminin"/>
    <property type="match status" value="1"/>
</dbReference>
<evidence type="ECO:0000256" key="1">
    <source>
        <dbReference type="ARBA" id="ARBA00023157"/>
    </source>
</evidence>
<sequence length="203" mass="22690">MKKRLLLLYFFGSVAPQTCSDKYDRASCYKLKNMGFCSQYGEDCKLTCGKCAERSSSFISNSVELGRNCTGAEIKSLNCEQRCRVTNDIAECACHGGFKADGRRCVDQNECADSSLRDSCEELNLKCYNYEGGYFCGDAQSCGFSEMRRFRQAGCCKTDSSEMCGKQSIVQRGRIYGGEDDETGFVEDLLFLASGFLQRRTVF</sequence>
<name>E4YPS8_OIKDI</name>
<protein>
    <recommendedName>
        <fullName evidence="4">ShKT domain-containing protein</fullName>
    </recommendedName>
</protein>
<feature type="signal peptide" evidence="3">
    <location>
        <begin position="1"/>
        <end position="20"/>
    </location>
</feature>
<organism evidence="5">
    <name type="scientific">Oikopleura dioica</name>
    <name type="common">Tunicate</name>
    <dbReference type="NCBI Taxonomy" id="34765"/>
    <lineage>
        <taxon>Eukaryota</taxon>
        <taxon>Metazoa</taxon>
        <taxon>Chordata</taxon>
        <taxon>Tunicata</taxon>
        <taxon>Appendicularia</taxon>
        <taxon>Copelata</taxon>
        <taxon>Oikopleuridae</taxon>
        <taxon>Oikopleura</taxon>
    </lineage>
</organism>
<feature type="domain" description="ShKT" evidence="4">
    <location>
        <begin position="19"/>
        <end position="51"/>
    </location>
</feature>
<dbReference type="InterPro" id="IPR018097">
    <property type="entry name" value="EGF_Ca-bd_CS"/>
</dbReference>